<evidence type="ECO:0000313" key="1">
    <source>
        <dbReference type="EMBL" id="ACF14239.1"/>
    </source>
</evidence>
<sequence length="147" mass="16349">MSYKFAEKDYARIAAALGMKEPVQLANPVRFEIEDASSQRRITLEIHAELEIGERIGNLISVYTPLGLVQLHFCTDYVVSEELGEVILFAEDRGKISGLILSKDAGLTYYCNVDKSLLSKDPFKLSGEVLGCAIQLSLTEHKLVEIK</sequence>
<dbReference type="Proteomes" id="UP000001208">
    <property type="component" value="Chromosome"/>
</dbReference>
<accession>B3QTP1</accession>
<dbReference type="KEGG" id="cts:Ctha_1782"/>
<organism evidence="1 2">
    <name type="scientific">Chloroherpeton thalassium (strain ATCC 35110 / GB-78)</name>
    <dbReference type="NCBI Taxonomy" id="517418"/>
    <lineage>
        <taxon>Bacteria</taxon>
        <taxon>Pseudomonadati</taxon>
        <taxon>Chlorobiota</taxon>
        <taxon>Chlorobiia</taxon>
        <taxon>Chlorobiales</taxon>
        <taxon>Chloroherpetonaceae</taxon>
        <taxon>Chloroherpeton</taxon>
    </lineage>
</organism>
<proteinExistence type="predicted"/>
<evidence type="ECO:0000313" key="2">
    <source>
        <dbReference type="Proteomes" id="UP000001208"/>
    </source>
</evidence>
<reference evidence="1 2" key="1">
    <citation type="submission" date="2008-06" db="EMBL/GenBank/DDBJ databases">
        <title>Complete sequence of Chloroherpeton thalassium ATCC 35110.</title>
        <authorList>
            <consortium name="US DOE Joint Genome Institute"/>
            <person name="Lucas S."/>
            <person name="Copeland A."/>
            <person name="Lapidus A."/>
            <person name="Glavina del Rio T."/>
            <person name="Dalin E."/>
            <person name="Tice H."/>
            <person name="Bruce D."/>
            <person name="Goodwin L."/>
            <person name="Pitluck S."/>
            <person name="Schmutz J."/>
            <person name="Larimer F."/>
            <person name="Land M."/>
            <person name="Hauser L."/>
            <person name="Kyrpides N."/>
            <person name="Mikhailova N."/>
            <person name="Liu Z."/>
            <person name="Li T."/>
            <person name="Zhao F."/>
            <person name="Overmann J."/>
            <person name="Bryant D.A."/>
            <person name="Richardson P."/>
        </authorList>
    </citation>
    <scope>NUCLEOTIDE SEQUENCE [LARGE SCALE GENOMIC DNA]</scope>
    <source>
        <strain evidence="2">ATCC 35110 / GB-78</strain>
    </source>
</reference>
<gene>
    <name evidence="1" type="ordered locus">Ctha_1782</name>
</gene>
<dbReference type="EMBL" id="CP001100">
    <property type="protein sequence ID" value="ACF14239.1"/>
    <property type="molecule type" value="Genomic_DNA"/>
</dbReference>
<protein>
    <submittedName>
        <fullName evidence="1">Uncharacterized protein</fullName>
    </submittedName>
</protein>
<dbReference type="AlphaFoldDB" id="B3QTP1"/>
<dbReference type="OrthoDB" id="9791971at2"/>
<name>B3QTP1_CHLT3</name>
<dbReference type="STRING" id="517418.Ctha_1782"/>
<dbReference type="HOGENOM" id="CLU_144651_0_0_10"/>
<keyword evidence="2" id="KW-1185">Reference proteome</keyword>
<dbReference type="eggNOG" id="ENOG50332PD">
    <property type="taxonomic scope" value="Bacteria"/>
</dbReference>
<dbReference type="RefSeq" id="WP_012500323.1">
    <property type="nucleotide sequence ID" value="NC_011026.1"/>
</dbReference>